<protein>
    <submittedName>
        <fullName evidence="3">Uncharacterized protein</fullName>
    </submittedName>
</protein>
<dbReference type="Proteomes" id="UP000887565">
    <property type="component" value="Unplaced"/>
</dbReference>
<proteinExistence type="predicted"/>
<feature type="compositionally biased region" description="Basic and acidic residues" evidence="1">
    <location>
        <begin position="55"/>
        <end position="66"/>
    </location>
</feature>
<name>A0A915JME2_ROMCU</name>
<sequence length="90" mass="10363">MFAEIYAQKLVRQTSRPENLPNIRPIDGYQFTAGFISNFKTNNCGCVQSYLKEESNAHSSKVDRNRVNNGERSTAKERATIEKMGKEKYR</sequence>
<accession>A0A915JME2</accession>
<evidence type="ECO:0000313" key="2">
    <source>
        <dbReference type="Proteomes" id="UP000887565"/>
    </source>
</evidence>
<feature type="compositionally biased region" description="Basic and acidic residues" evidence="1">
    <location>
        <begin position="73"/>
        <end position="90"/>
    </location>
</feature>
<keyword evidence="2" id="KW-1185">Reference proteome</keyword>
<dbReference type="AlphaFoldDB" id="A0A915JME2"/>
<evidence type="ECO:0000256" key="1">
    <source>
        <dbReference type="SAM" id="MobiDB-lite"/>
    </source>
</evidence>
<reference evidence="3" key="1">
    <citation type="submission" date="2022-11" db="UniProtKB">
        <authorList>
            <consortium name="WormBaseParasite"/>
        </authorList>
    </citation>
    <scope>IDENTIFICATION</scope>
</reference>
<organism evidence="2 3">
    <name type="scientific">Romanomermis culicivorax</name>
    <name type="common">Nematode worm</name>
    <dbReference type="NCBI Taxonomy" id="13658"/>
    <lineage>
        <taxon>Eukaryota</taxon>
        <taxon>Metazoa</taxon>
        <taxon>Ecdysozoa</taxon>
        <taxon>Nematoda</taxon>
        <taxon>Enoplea</taxon>
        <taxon>Dorylaimia</taxon>
        <taxon>Mermithida</taxon>
        <taxon>Mermithoidea</taxon>
        <taxon>Mermithidae</taxon>
        <taxon>Romanomermis</taxon>
    </lineage>
</organism>
<evidence type="ECO:0000313" key="3">
    <source>
        <dbReference type="WBParaSite" id="nRc.2.0.1.t27262-RA"/>
    </source>
</evidence>
<feature type="region of interest" description="Disordered" evidence="1">
    <location>
        <begin position="55"/>
        <end position="90"/>
    </location>
</feature>
<dbReference type="WBParaSite" id="nRc.2.0.1.t27262-RA">
    <property type="protein sequence ID" value="nRc.2.0.1.t27262-RA"/>
    <property type="gene ID" value="nRc.2.0.1.g27262"/>
</dbReference>